<evidence type="ECO:0000256" key="4">
    <source>
        <dbReference type="ARBA" id="ARBA00022723"/>
    </source>
</evidence>
<dbReference type="GO" id="GO:0016132">
    <property type="term" value="P:brassinosteroid biosynthetic process"/>
    <property type="evidence" value="ECO:0007669"/>
    <property type="project" value="TreeGrafter"/>
</dbReference>
<dbReference type="InterPro" id="IPR036396">
    <property type="entry name" value="Cyt_P450_sf"/>
</dbReference>
<dbReference type="PROSITE" id="PS00086">
    <property type="entry name" value="CYTOCHROME_P450"/>
    <property type="match status" value="1"/>
</dbReference>
<dbReference type="InterPro" id="IPR002403">
    <property type="entry name" value="Cyt_P450_E_grp-IV"/>
</dbReference>
<keyword evidence="7 8" id="KW-0349">Heme</keyword>
<sequence length="409" mass="46171">MGLPLLGETLSLLVTAKSIDIHPFFKERMSRYGPLFKTSLAGRSIVISADPDFNSFLFQQEGKLVEVWYMDSFAKLLRQDTTAASGYVHKYLRHLVLNHFGVETLKHRLLPQLERAINQRLQEWVKQPEVQLKDQTAAMIFEFTAKHMLSYEPEKSSDTIALNLSNFLEGLMAFPIRVPGTAFYRCKKRQQKVIQVISKLVEERMNSGEGERISKTDFLDQIVEDMRTESFLTKEFATHVLFGILLASFETVSSTIALAIKYLSDHPSLLQQLTVINESLRLANVAPGILRRVIKDIHVNGYIIPQGWAIMVVPAALQLNPEAFEDPLTFNPSRWRNIGSNATAKNFMAFGGGNRTCAGAEFSKVLMAIFLHVLVTKYRWKKMKGGDVVRAPTLGFANGFTISVLEKEP</sequence>
<keyword evidence="8" id="KW-0503">Monooxygenase</keyword>
<proteinExistence type="inferred from homology"/>
<evidence type="ECO:0008006" key="11">
    <source>
        <dbReference type="Google" id="ProtNLM"/>
    </source>
</evidence>
<dbReference type="GO" id="GO:0004497">
    <property type="term" value="F:monooxygenase activity"/>
    <property type="evidence" value="ECO:0007669"/>
    <property type="project" value="UniProtKB-KW"/>
</dbReference>
<dbReference type="PANTHER" id="PTHR24286:SF90">
    <property type="entry name" value="CYTOCHROME P450"/>
    <property type="match status" value="1"/>
</dbReference>
<keyword evidence="10" id="KW-1185">Reference proteome</keyword>
<evidence type="ECO:0000256" key="8">
    <source>
        <dbReference type="RuleBase" id="RU000461"/>
    </source>
</evidence>
<protein>
    <recommendedName>
        <fullName evidence="11">Cytochrome P450</fullName>
    </recommendedName>
</protein>
<accession>A0A5D2PPH6</accession>
<comment type="similarity">
    <text evidence="2 8">Belongs to the cytochrome P450 family.</text>
</comment>
<dbReference type="InterPro" id="IPR017972">
    <property type="entry name" value="Cyt_P450_CS"/>
</dbReference>
<dbReference type="GO" id="GO:0016125">
    <property type="term" value="P:sterol metabolic process"/>
    <property type="evidence" value="ECO:0007669"/>
    <property type="project" value="TreeGrafter"/>
</dbReference>
<name>A0A5D2PPH6_GOSTO</name>
<keyword evidence="5" id="KW-0472">Membrane</keyword>
<dbReference type="AlphaFoldDB" id="A0A5D2PPH6"/>
<evidence type="ECO:0000256" key="3">
    <source>
        <dbReference type="ARBA" id="ARBA00022692"/>
    </source>
</evidence>
<dbReference type="CDD" id="cd11043">
    <property type="entry name" value="CYP90-like"/>
    <property type="match status" value="1"/>
</dbReference>
<gene>
    <name evidence="9" type="ORF">ES332_A07G059700v1</name>
</gene>
<dbReference type="GO" id="GO:0005506">
    <property type="term" value="F:iron ion binding"/>
    <property type="evidence" value="ECO:0007669"/>
    <property type="project" value="InterPro"/>
</dbReference>
<dbReference type="EMBL" id="CM017616">
    <property type="protein sequence ID" value="TYI17969.1"/>
    <property type="molecule type" value="Genomic_DNA"/>
</dbReference>
<dbReference type="SUPFAM" id="SSF48264">
    <property type="entry name" value="Cytochrome P450"/>
    <property type="match status" value="1"/>
</dbReference>
<dbReference type="InterPro" id="IPR001128">
    <property type="entry name" value="Cyt_P450"/>
</dbReference>
<comment type="subcellular location">
    <subcellularLocation>
        <location evidence="1">Membrane</location>
        <topology evidence="1">Single-pass membrane protein</topology>
    </subcellularLocation>
</comment>
<evidence type="ECO:0000313" key="10">
    <source>
        <dbReference type="Proteomes" id="UP000322667"/>
    </source>
</evidence>
<dbReference type="GO" id="GO:0010268">
    <property type="term" value="P:brassinosteroid homeostasis"/>
    <property type="evidence" value="ECO:0007669"/>
    <property type="project" value="TreeGrafter"/>
</dbReference>
<dbReference type="Proteomes" id="UP000322667">
    <property type="component" value="Chromosome A07"/>
</dbReference>
<evidence type="ECO:0000256" key="1">
    <source>
        <dbReference type="ARBA" id="ARBA00004167"/>
    </source>
</evidence>
<dbReference type="PRINTS" id="PR00465">
    <property type="entry name" value="EP450IV"/>
</dbReference>
<dbReference type="PANTHER" id="PTHR24286">
    <property type="entry name" value="CYTOCHROME P450 26"/>
    <property type="match status" value="1"/>
</dbReference>
<evidence type="ECO:0000256" key="6">
    <source>
        <dbReference type="ARBA" id="ARBA00023004"/>
    </source>
</evidence>
<dbReference type="GO" id="GO:0020037">
    <property type="term" value="F:heme binding"/>
    <property type="evidence" value="ECO:0007669"/>
    <property type="project" value="InterPro"/>
</dbReference>
<keyword evidence="5" id="KW-1133">Transmembrane helix</keyword>
<evidence type="ECO:0000256" key="5">
    <source>
        <dbReference type="ARBA" id="ARBA00022989"/>
    </source>
</evidence>
<evidence type="ECO:0000256" key="2">
    <source>
        <dbReference type="ARBA" id="ARBA00010617"/>
    </source>
</evidence>
<dbReference type="Gene3D" id="1.10.630.10">
    <property type="entry name" value="Cytochrome P450"/>
    <property type="match status" value="1"/>
</dbReference>
<comment type="cofactor">
    <cofactor evidence="7">
        <name>heme</name>
        <dbReference type="ChEBI" id="CHEBI:30413"/>
    </cofactor>
</comment>
<dbReference type="PRINTS" id="PR00385">
    <property type="entry name" value="P450"/>
</dbReference>
<organism evidence="9 10">
    <name type="scientific">Gossypium tomentosum</name>
    <name type="common">Hawaiian cotton</name>
    <name type="synonym">Gossypium sandvicense</name>
    <dbReference type="NCBI Taxonomy" id="34277"/>
    <lineage>
        <taxon>Eukaryota</taxon>
        <taxon>Viridiplantae</taxon>
        <taxon>Streptophyta</taxon>
        <taxon>Embryophyta</taxon>
        <taxon>Tracheophyta</taxon>
        <taxon>Spermatophyta</taxon>
        <taxon>Magnoliopsida</taxon>
        <taxon>eudicotyledons</taxon>
        <taxon>Gunneridae</taxon>
        <taxon>Pentapetalae</taxon>
        <taxon>rosids</taxon>
        <taxon>malvids</taxon>
        <taxon>Malvales</taxon>
        <taxon>Malvaceae</taxon>
        <taxon>Malvoideae</taxon>
        <taxon>Gossypium</taxon>
    </lineage>
</organism>
<keyword evidence="4 7" id="KW-0479">Metal-binding</keyword>
<evidence type="ECO:0000256" key="7">
    <source>
        <dbReference type="PIRSR" id="PIRSR602403-1"/>
    </source>
</evidence>
<dbReference type="GO" id="GO:0016020">
    <property type="term" value="C:membrane"/>
    <property type="evidence" value="ECO:0007669"/>
    <property type="project" value="UniProtKB-SubCell"/>
</dbReference>
<feature type="binding site" description="axial binding residue" evidence="7">
    <location>
        <position position="357"/>
    </location>
    <ligand>
        <name>heme</name>
        <dbReference type="ChEBI" id="CHEBI:30413"/>
    </ligand>
    <ligandPart>
        <name>Fe</name>
        <dbReference type="ChEBI" id="CHEBI:18248"/>
    </ligandPart>
</feature>
<dbReference type="GO" id="GO:0016705">
    <property type="term" value="F:oxidoreductase activity, acting on paired donors, with incorporation or reduction of molecular oxygen"/>
    <property type="evidence" value="ECO:0007669"/>
    <property type="project" value="InterPro"/>
</dbReference>
<keyword evidence="8" id="KW-0560">Oxidoreductase</keyword>
<keyword evidence="6 7" id="KW-0408">Iron</keyword>
<dbReference type="Pfam" id="PF00067">
    <property type="entry name" value="p450"/>
    <property type="match status" value="2"/>
</dbReference>
<keyword evidence="3" id="KW-0812">Transmembrane</keyword>
<reference evidence="9 10" key="1">
    <citation type="submission" date="2019-07" db="EMBL/GenBank/DDBJ databases">
        <title>WGS assembly of Gossypium tomentosum.</title>
        <authorList>
            <person name="Chen Z.J."/>
            <person name="Sreedasyam A."/>
            <person name="Ando A."/>
            <person name="Song Q."/>
            <person name="De L."/>
            <person name="Hulse-Kemp A."/>
            <person name="Ding M."/>
            <person name="Ye W."/>
            <person name="Kirkbride R."/>
            <person name="Jenkins J."/>
            <person name="Plott C."/>
            <person name="Lovell J."/>
            <person name="Lin Y.-M."/>
            <person name="Vaughn R."/>
            <person name="Liu B."/>
            <person name="Li W."/>
            <person name="Simpson S."/>
            <person name="Scheffler B."/>
            <person name="Saski C."/>
            <person name="Grover C."/>
            <person name="Hu G."/>
            <person name="Conover J."/>
            <person name="Carlson J."/>
            <person name="Shu S."/>
            <person name="Boston L."/>
            <person name="Williams M."/>
            <person name="Peterson D."/>
            <person name="Mcgee K."/>
            <person name="Jones D."/>
            <person name="Wendel J."/>
            <person name="Stelly D."/>
            <person name="Grimwood J."/>
            <person name="Schmutz J."/>
        </authorList>
    </citation>
    <scope>NUCLEOTIDE SEQUENCE [LARGE SCALE GENOMIC DNA]</scope>
    <source>
        <strain evidence="9">7179.01</strain>
    </source>
</reference>
<evidence type="ECO:0000313" key="9">
    <source>
        <dbReference type="EMBL" id="TYI17969.1"/>
    </source>
</evidence>